<dbReference type="AlphaFoldDB" id="A0A8J3WEQ0"/>
<comment type="caution">
    <text evidence="6">The sequence shown here is derived from an EMBL/GenBank/DDBJ whole genome shotgun (WGS) entry which is preliminary data.</text>
</comment>
<dbReference type="GO" id="GO:0003700">
    <property type="term" value="F:DNA-binding transcription factor activity"/>
    <property type="evidence" value="ECO:0007669"/>
    <property type="project" value="InterPro"/>
</dbReference>
<evidence type="ECO:0000256" key="1">
    <source>
        <dbReference type="ARBA" id="ARBA00023015"/>
    </source>
</evidence>
<feature type="region of interest" description="Disordered" evidence="4">
    <location>
        <begin position="136"/>
        <end position="155"/>
    </location>
</feature>
<protein>
    <submittedName>
        <fullName evidence="6">MarR family transcriptional regulator</fullName>
    </submittedName>
</protein>
<evidence type="ECO:0000259" key="5">
    <source>
        <dbReference type="PROSITE" id="PS50995"/>
    </source>
</evidence>
<evidence type="ECO:0000313" key="6">
    <source>
        <dbReference type="EMBL" id="GIH86072.1"/>
    </source>
</evidence>
<dbReference type="Gene3D" id="1.10.10.10">
    <property type="entry name" value="Winged helix-like DNA-binding domain superfamily/Winged helix DNA-binding domain"/>
    <property type="match status" value="1"/>
</dbReference>
<dbReference type="GO" id="GO:0003677">
    <property type="term" value="F:DNA binding"/>
    <property type="evidence" value="ECO:0007669"/>
    <property type="project" value="UniProtKB-KW"/>
</dbReference>
<dbReference type="EMBL" id="BOOI01000041">
    <property type="protein sequence ID" value="GIH86072.1"/>
    <property type="molecule type" value="Genomic_DNA"/>
</dbReference>
<keyword evidence="3" id="KW-0804">Transcription</keyword>
<dbReference type="PRINTS" id="PR00598">
    <property type="entry name" value="HTHMARR"/>
</dbReference>
<gene>
    <name evidence="6" type="ORF">Pro02_44800</name>
</gene>
<reference evidence="6" key="1">
    <citation type="submission" date="2021-01" db="EMBL/GenBank/DDBJ databases">
        <title>Whole genome shotgun sequence of Planobispora rosea NBRC 15558.</title>
        <authorList>
            <person name="Komaki H."/>
            <person name="Tamura T."/>
        </authorList>
    </citation>
    <scope>NUCLEOTIDE SEQUENCE</scope>
    <source>
        <strain evidence="6">NBRC 15558</strain>
    </source>
</reference>
<dbReference type="PROSITE" id="PS50995">
    <property type="entry name" value="HTH_MARR_2"/>
    <property type="match status" value="1"/>
</dbReference>
<keyword evidence="1" id="KW-0805">Transcription regulation</keyword>
<dbReference type="Proteomes" id="UP000655044">
    <property type="component" value="Unassembled WGS sequence"/>
</dbReference>
<dbReference type="SUPFAM" id="SSF46785">
    <property type="entry name" value="Winged helix' DNA-binding domain"/>
    <property type="match status" value="1"/>
</dbReference>
<dbReference type="InterPro" id="IPR011991">
    <property type="entry name" value="ArsR-like_HTH"/>
</dbReference>
<evidence type="ECO:0000256" key="4">
    <source>
        <dbReference type="SAM" id="MobiDB-lite"/>
    </source>
</evidence>
<name>A0A8J3WEQ0_PLARO</name>
<proteinExistence type="predicted"/>
<dbReference type="InterPro" id="IPR036390">
    <property type="entry name" value="WH_DNA-bd_sf"/>
</dbReference>
<feature type="compositionally biased region" description="Pro residues" evidence="4">
    <location>
        <begin position="136"/>
        <end position="146"/>
    </location>
</feature>
<dbReference type="InterPro" id="IPR023187">
    <property type="entry name" value="Tscrpt_reg_MarR-type_CS"/>
</dbReference>
<evidence type="ECO:0000313" key="7">
    <source>
        <dbReference type="Proteomes" id="UP000655044"/>
    </source>
</evidence>
<dbReference type="InterPro" id="IPR039422">
    <property type="entry name" value="MarR/SlyA-like"/>
</dbReference>
<dbReference type="Pfam" id="PF01047">
    <property type="entry name" value="MarR"/>
    <property type="match status" value="1"/>
</dbReference>
<organism evidence="6 7">
    <name type="scientific">Planobispora rosea</name>
    <dbReference type="NCBI Taxonomy" id="35762"/>
    <lineage>
        <taxon>Bacteria</taxon>
        <taxon>Bacillati</taxon>
        <taxon>Actinomycetota</taxon>
        <taxon>Actinomycetes</taxon>
        <taxon>Streptosporangiales</taxon>
        <taxon>Streptosporangiaceae</taxon>
        <taxon>Planobispora</taxon>
    </lineage>
</organism>
<dbReference type="CDD" id="cd00090">
    <property type="entry name" value="HTH_ARSR"/>
    <property type="match status" value="1"/>
</dbReference>
<dbReference type="PROSITE" id="PS01117">
    <property type="entry name" value="HTH_MARR_1"/>
    <property type="match status" value="1"/>
</dbReference>
<dbReference type="GO" id="GO:0006950">
    <property type="term" value="P:response to stress"/>
    <property type="evidence" value="ECO:0007669"/>
    <property type="project" value="TreeGrafter"/>
</dbReference>
<dbReference type="InterPro" id="IPR000835">
    <property type="entry name" value="HTH_MarR-typ"/>
</dbReference>
<evidence type="ECO:0000256" key="3">
    <source>
        <dbReference type="ARBA" id="ARBA00023163"/>
    </source>
</evidence>
<dbReference type="SMART" id="SM00347">
    <property type="entry name" value="HTH_MARR"/>
    <property type="match status" value="1"/>
</dbReference>
<accession>A0A8J3WEQ0</accession>
<dbReference type="InterPro" id="IPR036388">
    <property type="entry name" value="WH-like_DNA-bd_sf"/>
</dbReference>
<evidence type="ECO:0000256" key="2">
    <source>
        <dbReference type="ARBA" id="ARBA00023125"/>
    </source>
</evidence>
<keyword evidence="7" id="KW-1185">Reference proteome</keyword>
<dbReference type="PANTHER" id="PTHR33164">
    <property type="entry name" value="TRANSCRIPTIONAL REGULATOR, MARR FAMILY"/>
    <property type="match status" value="1"/>
</dbReference>
<dbReference type="PANTHER" id="PTHR33164:SF99">
    <property type="entry name" value="MARR FAMILY REGULATORY PROTEIN"/>
    <property type="match status" value="1"/>
</dbReference>
<feature type="domain" description="HTH marR-type" evidence="5">
    <location>
        <begin position="12"/>
        <end position="155"/>
    </location>
</feature>
<sequence length="155" mass="17292">MFTHGTIRRMSEESAVQAWREVLARHASISCALERELSDKHDLGVSEFEVLERMVERDQEKYRAQEIADAVHLSQSACSRVIARLEKAGLVRRGMCEADRRGIYVVITEEGRARHAEARPTHRAVVLRAFSPDAPPLPPCPLPGEAPVPETADAL</sequence>
<keyword evidence="2" id="KW-0238">DNA-binding</keyword>